<dbReference type="AlphaFoldDB" id="A0A0D0FW72"/>
<organism evidence="1 2">
    <name type="scientific">Pedobacter lusitanus</name>
    <dbReference type="NCBI Taxonomy" id="1503925"/>
    <lineage>
        <taxon>Bacteria</taxon>
        <taxon>Pseudomonadati</taxon>
        <taxon>Bacteroidota</taxon>
        <taxon>Sphingobacteriia</taxon>
        <taxon>Sphingobacteriales</taxon>
        <taxon>Sphingobacteriaceae</taxon>
        <taxon>Pedobacter</taxon>
    </lineage>
</organism>
<sequence length="61" mass="7291">MEVAITVLENEIRTKSMFLKKEDLMRKDLKQATIVMKDISKLKTAVKLLKDHHQRKERIRL</sequence>
<gene>
    <name evidence="1" type="ORF">TH53_13255</name>
</gene>
<name>A0A0D0FW72_9SPHI</name>
<dbReference type="RefSeq" id="WP_041882656.1">
    <property type="nucleotide sequence ID" value="NZ_CP157278.1"/>
</dbReference>
<dbReference type="EMBL" id="JXRA01000056">
    <property type="protein sequence ID" value="KIO76729.1"/>
    <property type="molecule type" value="Genomic_DNA"/>
</dbReference>
<reference evidence="1 2" key="1">
    <citation type="submission" date="2015-01" db="EMBL/GenBank/DDBJ databases">
        <title>Draft genome sequence of Pedobacter sp. NL19 isolated from sludge of an effluent treatment pond in an abandoned uranium mine.</title>
        <authorList>
            <person name="Santos T."/>
            <person name="Caetano T."/>
            <person name="Covas C."/>
            <person name="Cruz A."/>
            <person name="Mendo S."/>
        </authorList>
    </citation>
    <scope>NUCLEOTIDE SEQUENCE [LARGE SCALE GENOMIC DNA]</scope>
    <source>
        <strain evidence="1 2">NL19</strain>
    </source>
</reference>
<proteinExistence type="predicted"/>
<protein>
    <submittedName>
        <fullName evidence="1">Uncharacterized protein</fullName>
    </submittedName>
</protein>
<comment type="caution">
    <text evidence="1">The sequence shown here is derived from an EMBL/GenBank/DDBJ whole genome shotgun (WGS) entry which is preliminary data.</text>
</comment>
<keyword evidence="2" id="KW-1185">Reference proteome</keyword>
<evidence type="ECO:0000313" key="2">
    <source>
        <dbReference type="Proteomes" id="UP000032049"/>
    </source>
</evidence>
<dbReference type="OrthoDB" id="771629at2"/>
<evidence type="ECO:0000313" key="1">
    <source>
        <dbReference type="EMBL" id="KIO76729.1"/>
    </source>
</evidence>
<dbReference type="Proteomes" id="UP000032049">
    <property type="component" value="Unassembled WGS sequence"/>
</dbReference>
<accession>A0A0D0FW72</accession>